<protein>
    <submittedName>
        <fullName evidence="2">Uncharacterized protein</fullName>
    </submittedName>
</protein>
<dbReference type="Proteomes" id="UP000606172">
    <property type="component" value="Unassembled WGS sequence"/>
</dbReference>
<sequence>MKPATGLREHHEGETVLWLHTRSGMEANSPREAGDRNSTHPMTQSAASHAGARVRDQRLRPVRLPAALGTAKSGLSPMPQVRVADVGMMAGNPFRSEWTFR</sequence>
<proteinExistence type="predicted"/>
<dbReference type="AlphaFoldDB" id="A0A919R9M3"/>
<evidence type="ECO:0000256" key="1">
    <source>
        <dbReference type="SAM" id="MobiDB-lite"/>
    </source>
</evidence>
<dbReference type="EMBL" id="BOOW01000002">
    <property type="protein sequence ID" value="GII89946.1"/>
    <property type="molecule type" value="Genomic_DNA"/>
</dbReference>
<evidence type="ECO:0000313" key="3">
    <source>
        <dbReference type="Proteomes" id="UP000606172"/>
    </source>
</evidence>
<name>A0A919R9M3_9ACTN</name>
<gene>
    <name evidence="2" type="ORF">Ssi02_01770</name>
</gene>
<evidence type="ECO:0000313" key="2">
    <source>
        <dbReference type="EMBL" id="GII89946.1"/>
    </source>
</evidence>
<comment type="caution">
    <text evidence="2">The sequence shown here is derived from an EMBL/GenBank/DDBJ whole genome shotgun (WGS) entry which is preliminary data.</text>
</comment>
<reference evidence="2" key="1">
    <citation type="submission" date="2021-01" db="EMBL/GenBank/DDBJ databases">
        <title>Whole genome shotgun sequence of Sinosporangium siamense NBRC 109515.</title>
        <authorList>
            <person name="Komaki H."/>
            <person name="Tamura T."/>
        </authorList>
    </citation>
    <scope>NUCLEOTIDE SEQUENCE</scope>
    <source>
        <strain evidence="2">NBRC 109515</strain>
    </source>
</reference>
<keyword evidence="3" id="KW-1185">Reference proteome</keyword>
<accession>A0A919R9M3</accession>
<feature type="region of interest" description="Disordered" evidence="1">
    <location>
        <begin position="1"/>
        <end position="61"/>
    </location>
</feature>
<organism evidence="2 3">
    <name type="scientific">Sinosporangium siamense</name>
    <dbReference type="NCBI Taxonomy" id="1367973"/>
    <lineage>
        <taxon>Bacteria</taxon>
        <taxon>Bacillati</taxon>
        <taxon>Actinomycetota</taxon>
        <taxon>Actinomycetes</taxon>
        <taxon>Streptosporangiales</taxon>
        <taxon>Streptosporangiaceae</taxon>
        <taxon>Sinosporangium</taxon>
    </lineage>
</organism>